<dbReference type="RefSeq" id="XP_045559763.1">
    <property type="nucleotide sequence ID" value="XM_045703807.1"/>
</dbReference>
<feature type="region of interest" description="Disordered" evidence="1">
    <location>
        <begin position="372"/>
        <end position="549"/>
    </location>
</feature>
<evidence type="ECO:0000256" key="1">
    <source>
        <dbReference type="SAM" id="MobiDB-lite"/>
    </source>
</evidence>
<dbReference type="InterPro" id="IPR013783">
    <property type="entry name" value="Ig-like_fold"/>
</dbReference>
<dbReference type="SMART" id="SM00409">
    <property type="entry name" value="IG"/>
    <property type="match status" value="2"/>
</dbReference>
<dbReference type="InterPro" id="IPR003599">
    <property type="entry name" value="Ig_sub"/>
</dbReference>
<feature type="signal peptide" evidence="3">
    <location>
        <begin position="1"/>
        <end position="21"/>
    </location>
</feature>
<dbReference type="RefSeq" id="XP_045559764.1">
    <property type="nucleotide sequence ID" value="XM_045703808.1"/>
</dbReference>
<dbReference type="InterPro" id="IPR013106">
    <property type="entry name" value="Ig_V-set"/>
</dbReference>
<gene>
    <name evidence="6 7" type="primary">esamb</name>
</gene>
<organism evidence="5 7">
    <name type="scientific">Salmo salar</name>
    <name type="common">Atlantic salmon</name>
    <dbReference type="NCBI Taxonomy" id="8030"/>
    <lineage>
        <taxon>Eukaryota</taxon>
        <taxon>Metazoa</taxon>
        <taxon>Chordata</taxon>
        <taxon>Craniata</taxon>
        <taxon>Vertebrata</taxon>
        <taxon>Euteleostomi</taxon>
        <taxon>Actinopterygii</taxon>
        <taxon>Neopterygii</taxon>
        <taxon>Teleostei</taxon>
        <taxon>Protacanthopterygii</taxon>
        <taxon>Salmoniformes</taxon>
        <taxon>Salmonidae</taxon>
        <taxon>Salmoninae</taxon>
        <taxon>Salmo</taxon>
    </lineage>
</organism>
<evidence type="ECO:0000313" key="6">
    <source>
        <dbReference type="RefSeq" id="XP_045559763.1"/>
    </source>
</evidence>
<evidence type="ECO:0000313" key="7">
    <source>
        <dbReference type="RefSeq" id="XP_045559764.1"/>
    </source>
</evidence>
<dbReference type="Pfam" id="PF07686">
    <property type="entry name" value="V-set"/>
    <property type="match status" value="1"/>
</dbReference>
<feature type="chain" id="PRO_5045024304" evidence="3">
    <location>
        <begin position="22"/>
        <end position="571"/>
    </location>
</feature>
<keyword evidence="5" id="KW-1185">Reference proteome</keyword>
<dbReference type="PANTHER" id="PTHR44549">
    <property type="entry name" value="ENDOTHELIAL CELL-SELECTIVE ADHESION MOLECULE"/>
    <property type="match status" value="1"/>
</dbReference>
<keyword evidence="2" id="KW-0812">Transmembrane</keyword>
<keyword evidence="2" id="KW-1133">Transmembrane helix</keyword>
<dbReference type="InterPro" id="IPR042757">
    <property type="entry name" value="ESAM"/>
</dbReference>
<dbReference type="GeneID" id="106581146"/>
<evidence type="ECO:0000259" key="4">
    <source>
        <dbReference type="PROSITE" id="PS50835"/>
    </source>
</evidence>
<feature type="transmembrane region" description="Helical" evidence="2">
    <location>
        <begin position="233"/>
        <end position="256"/>
    </location>
</feature>
<dbReference type="PANTHER" id="PTHR44549:SF1">
    <property type="entry name" value="ENDOTHELIAL CELL-SELECTIVE ADHESION MOLECULE"/>
    <property type="match status" value="1"/>
</dbReference>
<dbReference type="PROSITE" id="PS50835">
    <property type="entry name" value="IG_LIKE"/>
    <property type="match status" value="1"/>
</dbReference>
<reference evidence="6 7" key="1">
    <citation type="submission" date="2025-05" db="UniProtKB">
        <authorList>
            <consortium name="RefSeq"/>
        </authorList>
    </citation>
    <scope>IDENTIFICATION</scope>
</reference>
<feature type="domain" description="Ig-like" evidence="4">
    <location>
        <begin position="139"/>
        <end position="224"/>
    </location>
</feature>
<evidence type="ECO:0000313" key="5">
    <source>
        <dbReference type="Proteomes" id="UP001652741"/>
    </source>
</evidence>
<dbReference type="Pfam" id="PF13927">
    <property type="entry name" value="Ig_3"/>
    <property type="match status" value="1"/>
</dbReference>
<dbReference type="Proteomes" id="UP001652741">
    <property type="component" value="Chromosome ssa20"/>
</dbReference>
<evidence type="ECO:0000256" key="2">
    <source>
        <dbReference type="SAM" id="Phobius"/>
    </source>
</evidence>
<evidence type="ECO:0000256" key="3">
    <source>
        <dbReference type="SAM" id="SignalP"/>
    </source>
</evidence>
<protein>
    <submittedName>
        <fullName evidence="6 7">Endothelial cell-selective adhesion molecule isoform X1</fullName>
    </submittedName>
</protein>
<proteinExistence type="predicted"/>
<name>A0ABM3DLT1_SALSA</name>
<dbReference type="InterPro" id="IPR036179">
    <property type="entry name" value="Ig-like_dom_sf"/>
</dbReference>
<dbReference type="InterPro" id="IPR007110">
    <property type="entry name" value="Ig-like_dom"/>
</dbReference>
<dbReference type="SMART" id="SM00408">
    <property type="entry name" value="IGc2"/>
    <property type="match status" value="1"/>
</dbReference>
<keyword evidence="2" id="KW-0472">Membrane</keyword>
<sequence>MAISGRVRALLSLLWVFQGDSQQVEMPRREREVVKGQMVVLQAWYSPTSDIGRNSVIWNFMANDSKQVISYSNGEPGIGSPEFRKRVGFSLSMPSSNLSIYINNTQESDSGRYLCNVIIPGAAGLSGEMRLNVKVPPSPPVCTMTGSSVLNGNVTLSCKSSSGKPIPHYKWTKNAPMSEVFFSPMQNERQGTLRLSNLTKSMSGKYVCRASNTAGSDTCSINLEVFTSSNSGAIAAATLGSIVGLVAIILFLIFMLRRRGHEEEEIANDIKEDAQAPKRVSWAKSGTGSDIISKNGTLSSIATGPHPGDPQQLKNFPYPTAPASDTGSVLNAYRLRPRELNPLQGLPGYISGTLPPRHTRPLCVANNIDATYPQEHSRPPSSNHISGTPPPGHTRLLSTSIIVDTPPHGFSQPPSFNHVGVTSPHGYSRPNSSNNIGAPSPQGHSRPPSSNNIGAPSPHGHSRPPSLNRISGSSPHRHSQPPSSNHSRPPSISSMPHYGHSRSSSSNGAPPHSPPGSHSPPGHMVTDPDKTEGAQPQVPRPLTSPISSTTLARMGAVPVMVPAQSQAGSLV</sequence>
<accession>A0ABM3DLT1</accession>
<keyword evidence="3" id="KW-0732">Signal</keyword>
<dbReference type="CDD" id="cd00096">
    <property type="entry name" value="Ig"/>
    <property type="match status" value="1"/>
</dbReference>
<dbReference type="InterPro" id="IPR003598">
    <property type="entry name" value="Ig_sub2"/>
</dbReference>
<dbReference type="Gene3D" id="2.60.40.10">
    <property type="entry name" value="Immunoglobulins"/>
    <property type="match status" value="2"/>
</dbReference>
<feature type="compositionally biased region" description="Low complexity" evidence="1">
    <location>
        <begin position="480"/>
        <end position="510"/>
    </location>
</feature>
<dbReference type="SUPFAM" id="SSF48726">
    <property type="entry name" value="Immunoglobulin"/>
    <property type="match status" value="2"/>
</dbReference>